<accession>A0A7D4BKQ1</accession>
<evidence type="ECO:0000256" key="2">
    <source>
        <dbReference type="ARBA" id="ARBA00022763"/>
    </source>
</evidence>
<evidence type="ECO:0000256" key="5">
    <source>
        <dbReference type="ARBA" id="ARBA00023204"/>
    </source>
</evidence>
<dbReference type="EC" id="2.7.7.7" evidence="9"/>
<keyword evidence="5" id="KW-0234">DNA repair</keyword>
<dbReference type="InterPro" id="IPR036286">
    <property type="entry name" value="LexA/Signal_pep-like_sf"/>
</dbReference>
<dbReference type="KEGG" id="ttz:FHG85_08820"/>
<evidence type="ECO:0000313" key="9">
    <source>
        <dbReference type="EMBL" id="QKG80359.1"/>
    </source>
</evidence>
<dbReference type="GO" id="GO:0016787">
    <property type="term" value="F:hydrolase activity"/>
    <property type="evidence" value="ECO:0007669"/>
    <property type="project" value="UniProtKB-KW"/>
</dbReference>
<feature type="domain" description="Peptidase S24/S26A/S26B/S26C" evidence="8">
    <location>
        <begin position="25"/>
        <end position="139"/>
    </location>
</feature>
<dbReference type="PANTHER" id="PTHR33516">
    <property type="entry name" value="LEXA REPRESSOR"/>
    <property type="match status" value="1"/>
</dbReference>
<evidence type="ECO:0000256" key="6">
    <source>
        <dbReference type="ARBA" id="ARBA00023236"/>
    </source>
</evidence>
<evidence type="ECO:0000256" key="3">
    <source>
        <dbReference type="ARBA" id="ARBA00022801"/>
    </source>
</evidence>
<dbReference type="Proteomes" id="UP000500961">
    <property type="component" value="Chromosome"/>
</dbReference>
<keyword evidence="4 7" id="KW-0068">Autocatalytic cleavage</keyword>
<keyword evidence="9" id="KW-0548">Nucleotidyltransferase</keyword>
<proteinExistence type="inferred from homology"/>
<dbReference type="InterPro" id="IPR050077">
    <property type="entry name" value="LexA_repressor"/>
</dbReference>
<dbReference type="EMBL" id="CP041345">
    <property type="protein sequence ID" value="QKG80359.1"/>
    <property type="molecule type" value="Genomic_DNA"/>
</dbReference>
<dbReference type="PANTHER" id="PTHR33516:SF2">
    <property type="entry name" value="LEXA REPRESSOR-RELATED"/>
    <property type="match status" value="1"/>
</dbReference>
<evidence type="ECO:0000256" key="7">
    <source>
        <dbReference type="RuleBase" id="RU003991"/>
    </source>
</evidence>
<comment type="similarity">
    <text evidence="1 7">Belongs to the peptidase S24 family.</text>
</comment>
<reference evidence="9 10" key="1">
    <citation type="submission" date="2019-07" db="EMBL/GenBank/DDBJ databases">
        <title>Thalassofilum flectens gen. nov., sp. nov., a novel moderate thermophilic anaerobe from a shallow sea hot spring in Kunashir Island (Russia), representing a new family in the order Bacteroidales, and proposal of Thalassofilacea fam. nov.</title>
        <authorList>
            <person name="Kochetkova T.V."/>
            <person name="Podosokorskaya O.A."/>
            <person name="Novikov A."/>
            <person name="Elcheninov A.G."/>
            <person name="Toshchakov S.V."/>
            <person name="Kublanov I.V."/>
        </authorList>
    </citation>
    <scope>NUCLEOTIDE SEQUENCE [LARGE SCALE GENOMIC DNA]</scope>
    <source>
        <strain evidence="9 10">38-H</strain>
    </source>
</reference>
<keyword evidence="10" id="KW-1185">Reference proteome</keyword>
<dbReference type="Pfam" id="PF00717">
    <property type="entry name" value="Peptidase_S24"/>
    <property type="match status" value="1"/>
</dbReference>
<keyword evidence="9" id="KW-0808">Transferase</keyword>
<dbReference type="InterPro" id="IPR015927">
    <property type="entry name" value="Peptidase_S24_S26A/B/C"/>
</dbReference>
<evidence type="ECO:0000259" key="8">
    <source>
        <dbReference type="Pfam" id="PF00717"/>
    </source>
</evidence>
<dbReference type="PRINTS" id="PR00726">
    <property type="entry name" value="LEXASERPTASE"/>
</dbReference>
<evidence type="ECO:0000256" key="1">
    <source>
        <dbReference type="ARBA" id="ARBA00007484"/>
    </source>
</evidence>
<gene>
    <name evidence="9" type="primary">umuD</name>
    <name evidence="9" type="ORF">FHG85_08820</name>
</gene>
<dbReference type="CDD" id="cd06529">
    <property type="entry name" value="S24_LexA-like"/>
    <property type="match status" value="1"/>
</dbReference>
<dbReference type="GO" id="GO:0006355">
    <property type="term" value="P:regulation of DNA-templated transcription"/>
    <property type="evidence" value="ECO:0007669"/>
    <property type="project" value="InterPro"/>
</dbReference>
<name>A0A7D4BKQ1_9BACT</name>
<sequence length="146" mass="16266">MKLLVKTNKIDFYSADTTTELSLPLAEGIKAGFPSPAQDYIDLAFDLNKELVKNPSSTFYGRVRGDSMVDEGINDGDILVIDKSIPPADGLKAVCYIDGEFTLKTIRIKKDGIYLMPANPAYKPIRVTEENDFVVWGIVTYVIHKF</sequence>
<dbReference type="GO" id="GO:0003887">
    <property type="term" value="F:DNA-directed DNA polymerase activity"/>
    <property type="evidence" value="ECO:0007669"/>
    <property type="project" value="UniProtKB-EC"/>
</dbReference>
<dbReference type="SUPFAM" id="SSF51306">
    <property type="entry name" value="LexA/Signal peptidase"/>
    <property type="match status" value="1"/>
</dbReference>
<dbReference type="RefSeq" id="WP_173075000.1">
    <property type="nucleotide sequence ID" value="NZ_CP041345.1"/>
</dbReference>
<evidence type="ECO:0000313" key="10">
    <source>
        <dbReference type="Proteomes" id="UP000500961"/>
    </source>
</evidence>
<keyword evidence="2" id="KW-0227">DNA damage</keyword>
<evidence type="ECO:0000256" key="4">
    <source>
        <dbReference type="ARBA" id="ARBA00022813"/>
    </source>
</evidence>
<dbReference type="InterPro" id="IPR039418">
    <property type="entry name" value="LexA-like"/>
</dbReference>
<dbReference type="GO" id="GO:0006281">
    <property type="term" value="P:DNA repair"/>
    <property type="evidence" value="ECO:0007669"/>
    <property type="project" value="UniProtKB-KW"/>
</dbReference>
<dbReference type="InterPro" id="IPR006197">
    <property type="entry name" value="Peptidase_S24_LexA"/>
</dbReference>
<keyword evidence="3 7" id="KW-0378">Hydrolase</keyword>
<organism evidence="9 10">
    <name type="scientific">Tenuifilum thalassicum</name>
    <dbReference type="NCBI Taxonomy" id="2590900"/>
    <lineage>
        <taxon>Bacteria</taxon>
        <taxon>Pseudomonadati</taxon>
        <taxon>Bacteroidota</taxon>
        <taxon>Bacteroidia</taxon>
        <taxon>Bacteroidales</taxon>
        <taxon>Tenuifilaceae</taxon>
        <taxon>Tenuifilum</taxon>
    </lineage>
</organism>
<dbReference type="NCBIfam" id="NF007621">
    <property type="entry name" value="PRK10276.1"/>
    <property type="match status" value="1"/>
</dbReference>
<protein>
    <submittedName>
        <fullName evidence="9">Translesion error-prone DNA polymerase V autoproteolytic subunit</fullName>
        <ecNumber evidence="9">2.7.7.7</ecNumber>
    </submittedName>
</protein>
<dbReference type="GO" id="GO:0009432">
    <property type="term" value="P:SOS response"/>
    <property type="evidence" value="ECO:0007669"/>
    <property type="project" value="UniProtKB-KW"/>
</dbReference>
<dbReference type="AlphaFoldDB" id="A0A7D4BKQ1"/>
<dbReference type="Gene3D" id="2.10.109.10">
    <property type="entry name" value="Umud Fragment, subunit A"/>
    <property type="match status" value="1"/>
</dbReference>
<keyword evidence="6" id="KW-0742">SOS response</keyword>
<dbReference type="GO" id="GO:0003677">
    <property type="term" value="F:DNA binding"/>
    <property type="evidence" value="ECO:0007669"/>
    <property type="project" value="InterPro"/>
</dbReference>